<keyword evidence="7" id="KW-0479">Metal-binding</keyword>
<dbReference type="PANTHER" id="PTHR14155:SF534">
    <property type="entry name" value="RING-H2 FINGER PROTEIN ATL38"/>
    <property type="match status" value="1"/>
</dbReference>
<dbReference type="PROSITE" id="PS50089">
    <property type="entry name" value="ZF_RING_2"/>
    <property type="match status" value="1"/>
</dbReference>
<keyword evidence="8 14" id="KW-0863">Zinc-finger</keyword>
<evidence type="ECO:0000256" key="11">
    <source>
        <dbReference type="ARBA" id="ARBA00022989"/>
    </source>
</evidence>
<keyword evidence="10" id="KW-0862">Zinc</keyword>
<evidence type="ECO:0000256" key="13">
    <source>
        <dbReference type="ARBA" id="ARBA00024209"/>
    </source>
</evidence>
<evidence type="ECO:0000256" key="10">
    <source>
        <dbReference type="ARBA" id="ARBA00022833"/>
    </source>
</evidence>
<evidence type="ECO:0000256" key="6">
    <source>
        <dbReference type="ARBA" id="ARBA00022692"/>
    </source>
</evidence>
<dbReference type="SMART" id="SM00184">
    <property type="entry name" value="RING"/>
    <property type="match status" value="1"/>
</dbReference>
<dbReference type="SUPFAM" id="SSF57850">
    <property type="entry name" value="RING/U-box"/>
    <property type="match status" value="1"/>
</dbReference>
<comment type="catalytic activity">
    <reaction evidence="1">
        <text>S-ubiquitinyl-[E2 ubiquitin-conjugating enzyme]-L-cysteine + [acceptor protein]-L-lysine = [E2 ubiquitin-conjugating enzyme]-L-cysteine + N(6)-ubiquitinyl-[acceptor protein]-L-lysine.</text>
        <dbReference type="EC" id="2.3.2.27"/>
    </reaction>
</comment>
<organism evidence="17 18">
    <name type="scientific">Cardamine amara subsp. amara</name>
    <dbReference type="NCBI Taxonomy" id="228776"/>
    <lineage>
        <taxon>Eukaryota</taxon>
        <taxon>Viridiplantae</taxon>
        <taxon>Streptophyta</taxon>
        <taxon>Embryophyta</taxon>
        <taxon>Tracheophyta</taxon>
        <taxon>Spermatophyta</taxon>
        <taxon>Magnoliopsida</taxon>
        <taxon>eudicotyledons</taxon>
        <taxon>Gunneridae</taxon>
        <taxon>Pentapetalae</taxon>
        <taxon>rosids</taxon>
        <taxon>malvids</taxon>
        <taxon>Brassicales</taxon>
        <taxon>Brassicaceae</taxon>
        <taxon>Cardamineae</taxon>
        <taxon>Cardamine</taxon>
    </lineage>
</organism>
<feature type="domain" description="RING-type" evidence="16">
    <location>
        <begin position="124"/>
        <end position="166"/>
    </location>
</feature>
<evidence type="ECO:0000256" key="14">
    <source>
        <dbReference type="PROSITE-ProRule" id="PRU00175"/>
    </source>
</evidence>
<dbReference type="GO" id="GO:0016020">
    <property type="term" value="C:membrane"/>
    <property type="evidence" value="ECO:0007669"/>
    <property type="project" value="UniProtKB-SubCell"/>
</dbReference>
<accession>A0ABD1A4S6</accession>
<keyword evidence="5" id="KW-0808">Transferase</keyword>
<dbReference type="AlphaFoldDB" id="A0ABD1A4S6"/>
<evidence type="ECO:0000256" key="4">
    <source>
        <dbReference type="ARBA" id="ARBA00012483"/>
    </source>
</evidence>
<keyword evidence="9" id="KW-0833">Ubl conjugation pathway</keyword>
<dbReference type="InterPro" id="IPR001841">
    <property type="entry name" value="Znf_RING"/>
</dbReference>
<dbReference type="PANTHER" id="PTHR14155">
    <property type="entry name" value="RING FINGER DOMAIN-CONTAINING"/>
    <property type="match status" value="1"/>
</dbReference>
<evidence type="ECO:0000256" key="9">
    <source>
        <dbReference type="ARBA" id="ARBA00022786"/>
    </source>
</evidence>
<protein>
    <recommendedName>
        <fullName evidence="4">RING-type E3 ubiquitin transferase</fullName>
        <ecNumber evidence="4">2.3.2.27</ecNumber>
    </recommendedName>
</protein>
<proteinExistence type="inferred from homology"/>
<comment type="similarity">
    <text evidence="13">Belongs to the RING-type zinc finger family. ATL subfamily.</text>
</comment>
<dbReference type="EC" id="2.3.2.27" evidence="4"/>
<evidence type="ECO:0000256" key="8">
    <source>
        <dbReference type="ARBA" id="ARBA00022771"/>
    </source>
</evidence>
<evidence type="ECO:0000256" key="15">
    <source>
        <dbReference type="SAM" id="Phobius"/>
    </source>
</evidence>
<evidence type="ECO:0000313" key="17">
    <source>
        <dbReference type="EMBL" id="KAL1194755.1"/>
    </source>
</evidence>
<keyword evidence="18" id="KW-1185">Reference proteome</keyword>
<dbReference type="Pfam" id="PF13639">
    <property type="entry name" value="zf-RING_2"/>
    <property type="match status" value="1"/>
</dbReference>
<sequence length="345" mass="38972">MVILERNIRLMLLSVAYESGKTMAQPETDATKVSDIAILVITVMLFAIFVVGVASVCYRWRSRQLNSQESVNEWEDSSVESRTMSARRNITVARGINADIINSFPAFLYSEVKERRIGKGGVECAVCLCEFEDNETLRLMPICCHVFHADCVSVWLSDHSTCPLCRMDLLSQLGERSDVISISDLVDYTDAHLFEGVTWTNRNIQPRSMSTRLSHCRVSEILLSRSHSTGHSVVQPVENLDRFRLRLPEDVWRQLKKKTVGHVDVASTQVRSSRRGYRRSKSDESSVFSYQRNNNYNNRRLHSLSLSGCAELWSSSGNGDVVAPLKNLPRSINSDEGSFQEDEGV</sequence>
<evidence type="ECO:0000256" key="12">
    <source>
        <dbReference type="ARBA" id="ARBA00023136"/>
    </source>
</evidence>
<dbReference type="FunFam" id="3.30.40.10:FF:000187">
    <property type="entry name" value="E3 ubiquitin-protein ligase ATL6"/>
    <property type="match status" value="1"/>
</dbReference>
<comment type="subcellular location">
    <subcellularLocation>
        <location evidence="2">Membrane</location>
        <topology evidence="2">Single-pass membrane protein</topology>
    </subcellularLocation>
</comment>
<evidence type="ECO:0000313" key="18">
    <source>
        <dbReference type="Proteomes" id="UP001558713"/>
    </source>
</evidence>
<evidence type="ECO:0000256" key="7">
    <source>
        <dbReference type="ARBA" id="ARBA00022723"/>
    </source>
</evidence>
<evidence type="ECO:0000256" key="3">
    <source>
        <dbReference type="ARBA" id="ARBA00004906"/>
    </source>
</evidence>
<evidence type="ECO:0000256" key="2">
    <source>
        <dbReference type="ARBA" id="ARBA00004167"/>
    </source>
</evidence>
<dbReference type="InterPro" id="IPR053238">
    <property type="entry name" value="RING-H2_zinc_finger"/>
</dbReference>
<comment type="caution">
    <text evidence="17">The sequence shown here is derived from an EMBL/GenBank/DDBJ whole genome shotgun (WGS) entry which is preliminary data.</text>
</comment>
<reference evidence="17 18" key="1">
    <citation type="submission" date="2024-04" db="EMBL/GenBank/DDBJ databases">
        <title>Genome assembly C_amara_ONT_v2.</title>
        <authorList>
            <person name="Yant L."/>
            <person name="Moore C."/>
            <person name="Slenker M."/>
        </authorList>
    </citation>
    <scope>NUCLEOTIDE SEQUENCE [LARGE SCALE GENOMIC DNA]</scope>
    <source>
        <tissue evidence="17">Leaf</tissue>
    </source>
</reference>
<dbReference type="CDD" id="cd16461">
    <property type="entry name" value="RING-H2_EL5-like"/>
    <property type="match status" value="1"/>
</dbReference>
<evidence type="ECO:0000259" key="16">
    <source>
        <dbReference type="PROSITE" id="PS50089"/>
    </source>
</evidence>
<gene>
    <name evidence="17" type="ORF">V5N11_029704</name>
</gene>
<feature type="transmembrane region" description="Helical" evidence="15">
    <location>
        <begin position="36"/>
        <end position="58"/>
    </location>
</feature>
<keyword evidence="6 15" id="KW-0812">Transmembrane</keyword>
<dbReference type="EMBL" id="JBANAX010000747">
    <property type="protein sequence ID" value="KAL1194755.1"/>
    <property type="molecule type" value="Genomic_DNA"/>
</dbReference>
<dbReference type="Proteomes" id="UP001558713">
    <property type="component" value="Unassembled WGS sequence"/>
</dbReference>
<dbReference type="GO" id="GO:0061630">
    <property type="term" value="F:ubiquitin protein ligase activity"/>
    <property type="evidence" value="ECO:0007669"/>
    <property type="project" value="UniProtKB-EC"/>
</dbReference>
<comment type="pathway">
    <text evidence="3">Protein modification; protein ubiquitination.</text>
</comment>
<dbReference type="GO" id="GO:0008270">
    <property type="term" value="F:zinc ion binding"/>
    <property type="evidence" value="ECO:0007669"/>
    <property type="project" value="UniProtKB-KW"/>
</dbReference>
<evidence type="ECO:0000256" key="5">
    <source>
        <dbReference type="ARBA" id="ARBA00022679"/>
    </source>
</evidence>
<evidence type="ECO:0000256" key="1">
    <source>
        <dbReference type="ARBA" id="ARBA00000900"/>
    </source>
</evidence>
<dbReference type="InterPro" id="IPR013083">
    <property type="entry name" value="Znf_RING/FYVE/PHD"/>
</dbReference>
<keyword evidence="11 15" id="KW-1133">Transmembrane helix</keyword>
<keyword evidence="12 15" id="KW-0472">Membrane</keyword>
<dbReference type="Gene3D" id="3.30.40.10">
    <property type="entry name" value="Zinc/RING finger domain, C3HC4 (zinc finger)"/>
    <property type="match status" value="1"/>
</dbReference>
<name>A0ABD1A4S6_CARAN</name>